<dbReference type="Pfam" id="PF03965">
    <property type="entry name" value="Penicillinase_R"/>
    <property type="match status" value="1"/>
</dbReference>
<dbReference type="AlphaFoldDB" id="A0A852ZTS3"/>
<evidence type="ECO:0000256" key="4">
    <source>
        <dbReference type="ARBA" id="ARBA00023163"/>
    </source>
</evidence>
<dbReference type="InterPro" id="IPR036390">
    <property type="entry name" value="WH_DNA-bd_sf"/>
</dbReference>
<dbReference type="GO" id="GO:0045892">
    <property type="term" value="P:negative regulation of DNA-templated transcription"/>
    <property type="evidence" value="ECO:0007669"/>
    <property type="project" value="InterPro"/>
</dbReference>
<dbReference type="Gene3D" id="6.10.140.850">
    <property type="match status" value="1"/>
</dbReference>
<evidence type="ECO:0000256" key="1">
    <source>
        <dbReference type="ARBA" id="ARBA00011046"/>
    </source>
</evidence>
<keyword evidence="4" id="KW-0804">Transcription</keyword>
<comment type="similarity">
    <text evidence="1">Belongs to the BlaI transcriptional regulatory family.</text>
</comment>
<evidence type="ECO:0000313" key="6">
    <source>
        <dbReference type="EMBL" id="NYI05729.1"/>
    </source>
</evidence>
<keyword evidence="2" id="KW-0805">Transcription regulation</keyword>
<name>A0A852ZTS3_9ACTN</name>
<keyword evidence="3" id="KW-0238">DNA-binding</keyword>
<feature type="region of interest" description="Disordered" evidence="5">
    <location>
        <begin position="116"/>
        <end position="189"/>
    </location>
</feature>
<accession>A0A852ZTS3</accession>
<dbReference type="RefSeq" id="WP_179814420.1">
    <property type="nucleotide sequence ID" value="NZ_JACBZD010000001.1"/>
</dbReference>
<dbReference type="InterPro" id="IPR036388">
    <property type="entry name" value="WH-like_DNA-bd_sf"/>
</dbReference>
<dbReference type="InterPro" id="IPR005650">
    <property type="entry name" value="BlaI_family"/>
</dbReference>
<dbReference type="EMBL" id="JACBZD010000001">
    <property type="protein sequence ID" value="NYI05729.1"/>
    <property type="molecule type" value="Genomic_DNA"/>
</dbReference>
<comment type="caution">
    <text evidence="6">The sequence shown here is derived from an EMBL/GenBank/DDBJ whole genome shotgun (WGS) entry which is preliminary data.</text>
</comment>
<feature type="compositionally biased region" description="Low complexity" evidence="5">
    <location>
        <begin position="149"/>
        <end position="168"/>
    </location>
</feature>
<evidence type="ECO:0000256" key="5">
    <source>
        <dbReference type="SAM" id="MobiDB-lite"/>
    </source>
</evidence>
<protein>
    <submittedName>
        <fullName evidence="6">Putative transcriptional regulator</fullName>
    </submittedName>
</protein>
<sequence length="189" mass="20512">MPRRLGDLEDAVMTRIWTWNRPVTVREVLDDLLLERDIAYTTVMTVMDKLHQKGWLRREREGRAFRYAPVATREAYTAALMRDAWATSENRAAALVHFIGSMSAEELDALRDALRVVPPAPPDSPAPPSPPATPSPQESPSPPEPPSPAATGPAAPEVAPEAAEAPEALEPPEPPEAAPPADRRPPPTG</sequence>
<keyword evidence="7" id="KW-1185">Reference proteome</keyword>
<dbReference type="GO" id="GO:0003677">
    <property type="term" value="F:DNA binding"/>
    <property type="evidence" value="ECO:0007669"/>
    <property type="project" value="UniProtKB-KW"/>
</dbReference>
<dbReference type="SUPFAM" id="SSF46785">
    <property type="entry name" value="Winged helix' DNA-binding domain"/>
    <property type="match status" value="1"/>
</dbReference>
<gene>
    <name evidence="6" type="ORF">FHU37_002672</name>
</gene>
<proteinExistence type="inferred from homology"/>
<evidence type="ECO:0000256" key="3">
    <source>
        <dbReference type="ARBA" id="ARBA00023125"/>
    </source>
</evidence>
<feature type="compositionally biased region" description="Pro residues" evidence="5">
    <location>
        <begin position="169"/>
        <end position="178"/>
    </location>
</feature>
<dbReference type="Proteomes" id="UP000567795">
    <property type="component" value="Unassembled WGS sequence"/>
</dbReference>
<reference evidence="6 7" key="1">
    <citation type="submission" date="2020-07" db="EMBL/GenBank/DDBJ databases">
        <title>Sequencing the genomes of 1000 actinobacteria strains.</title>
        <authorList>
            <person name="Klenk H.-P."/>
        </authorList>
    </citation>
    <scope>NUCLEOTIDE SEQUENCE [LARGE SCALE GENOMIC DNA]</scope>
    <source>
        <strain evidence="6 7">DSM 42178</strain>
    </source>
</reference>
<evidence type="ECO:0000256" key="2">
    <source>
        <dbReference type="ARBA" id="ARBA00023015"/>
    </source>
</evidence>
<feature type="compositionally biased region" description="Pro residues" evidence="5">
    <location>
        <begin position="118"/>
        <end position="148"/>
    </location>
</feature>
<evidence type="ECO:0000313" key="7">
    <source>
        <dbReference type="Proteomes" id="UP000567795"/>
    </source>
</evidence>
<organism evidence="6 7">
    <name type="scientific">Allostreptomyces psammosilenae</name>
    <dbReference type="NCBI Taxonomy" id="1892865"/>
    <lineage>
        <taxon>Bacteria</taxon>
        <taxon>Bacillati</taxon>
        <taxon>Actinomycetota</taxon>
        <taxon>Actinomycetes</taxon>
        <taxon>Kitasatosporales</taxon>
        <taxon>Streptomycetaceae</taxon>
        <taxon>Allostreptomyces</taxon>
    </lineage>
</organism>
<dbReference type="Gene3D" id="1.10.10.10">
    <property type="entry name" value="Winged helix-like DNA-binding domain superfamily/Winged helix DNA-binding domain"/>
    <property type="match status" value="1"/>
</dbReference>